<evidence type="ECO:0000313" key="2">
    <source>
        <dbReference type="Proteomes" id="UP000315400"/>
    </source>
</evidence>
<gene>
    <name evidence="1" type="ORF">FKY71_06840</name>
</gene>
<name>A0A540VSN1_9GAMM</name>
<dbReference type="Proteomes" id="UP000315400">
    <property type="component" value="Unassembled WGS sequence"/>
</dbReference>
<evidence type="ECO:0000313" key="1">
    <source>
        <dbReference type="EMBL" id="TQE99770.1"/>
    </source>
</evidence>
<dbReference type="EMBL" id="VIFK01000040">
    <property type="protein sequence ID" value="TQE99770.1"/>
    <property type="molecule type" value="Genomic_DNA"/>
</dbReference>
<dbReference type="AlphaFoldDB" id="A0A540VSN1"/>
<proteinExistence type="predicted"/>
<protein>
    <submittedName>
        <fullName evidence="1">Uncharacterized protein</fullName>
    </submittedName>
</protein>
<accession>A0A540VSN1</accession>
<dbReference type="STRING" id="1260251.SPISAL_04905"/>
<comment type="caution">
    <text evidence="1">The sequence shown here is derived from an EMBL/GenBank/DDBJ whole genome shotgun (WGS) entry which is preliminary data.</text>
</comment>
<reference evidence="1 2" key="1">
    <citation type="submission" date="2019-06" db="EMBL/GenBank/DDBJ databases">
        <title>Metagenome assembled Genome of Spiribacter salinus SL48-SHIP from the microbial mat of Salt Lake 48 (Novosibirsk region, Russia).</title>
        <authorList>
            <person name="Shipova A."/>
            <person name="Rozanov A.S."/>
            <person name="Bryanskaya A.V."/>
            <person name="Peltek S.E."/>
        </authorList>
    </citation>
    <scope>NUCLEOTIDE SEQUENCE [LARGE SCALE GENOMIC DNA]</scope>
    <source>
        <strain evidence="1">SL48-SHIP-2</strain>
    </source>
</reference>
<organism evidence="1 2">
    <name type="scientific">Spiribacter salinus</name>
    <dbReference type="NCBI Taxonomy" id="1335746"/>
    <lineage>
        <taxon>Bacteria</taxon>
        <taxon>Pseudomonadati</taxon>
        <taxon>Pseudomonadota</taxon>
        <taxon>Gammaproteobacteria</taxon>
        <taxon>Chromatiales</taxon>
        <taxon>Ectothiorhodospiraceae</taxon>
        <taxon>Spiribacter</taxon>
    </lineage>
</organism>
<sequence>MGFLKVGDKDADGRQKRIEYSGRYLRASRTGGVSLRAQTRAAGINLTGNTNHGVRVSTRLAKNTQVAFQNGRFVLRGRYGSDAAKINLSKTGVTVSSKTALGSFNWIKPGRSSAKFAGVQLRGHKAATIQMVYLALTAVAGGLRLLARGTVMMVDGLARLTGWGLARIEQARQDRVRLNLSTDEIKRAGAAVLAEQGIDLSAEPRRDLFAGLLFTLTVLGRGDDRFVPRRAGLDDTDSAVAVALIDDLDTVGAQVTAWLGADREARAPTAVLGVLFVLAAAWAEKMAPPQRAEALLALDDACLAAGPRTILQEEMLDALPRALGVELQLEGES</sequence>